<feature type="domain" description="DDH" evidence="1">
    <location>
        <begin position="18"/>
        <end position="116"/>
    </location>
</feature>
<feature type="domain" description="DHHA1" evidence="2">
    <location>
        <begin position="214"/>
        <end position="303"/>
    </location>
</feature>
<name>A0A449A8M9_9BACT</name>
<sequence>MKQKFTQFWQYILENEYITLLTHKNPDGDTIGSSIALREIILLNSKKTKQVEISGGDCPRNLEFLFPNKLDLVDKDFFDKSLKIVVDTCNKKRVFDQRVEPIHSLKFDHHPEEDQFMFGIGGDYWPATGQLLAEMVIELNLKVNQLALQAMTIAILTDTNNFTERNISSKTFDVMSWIMTKGVDYKKAINSIKLNNEEKQIIHNTISTIKTEGIVSYIISEKIISNDIVRPLVNQFLNISNSEVNLAVLKDKRGLYRCSIRSTSSFDVNEIAKIFGGGGHHNSSGFILNSIEEVKNVLEIINAKK</sequence>
<dbReference type="Pfam" id="PF02272">
    <property type="entry name" value="DHHA1"/>
    <property type="match status" value="1"/>
</dbReference>
<proteinExistence type="predicted"/>
<dbReference type="InterPro" id="IPR038763">
    <property type="entry name" value="DHH_sf"/>
</dbReference>
<dbReference type="InterPro" id="IPR003156">
    <property type="entry name" value="DHHA1_dom"/>
</dbReference>
<dbReference type="InterPro" id="IPR051319">
    <property type="entry name" value="Oligoribo/pAp-PDE_c-di-AMP_PDE"/>
</dbReference>
<dbReference type="Gene3D" id="3.90.1640.10">
    <property type="entry name" value="inorganic pyrophosphatase (n-terminal core)"/>
    <property type="match status" value="1"/>
</dbReference>
<dbReference type="PANTHER" id="PTHR47618">
    <property type="entry name" value="BIFUNCTIONAL OLIGORIBONUCLEASE AND PAP PHOSPHATASE NRNA"/>
    <property type="match status" value="1"/>
</dbReference>
<dbReference type="PANTHER" id="PTHR47618:SF1">
    <property type="entry name" value="BIFUNCTIONAL OLIGORIBONUCLEASE AND PAP PHOSPHATASE NRNA"/>
    <property type="match status" value="1"/>
</dbReference>
<evidence type="ECO:0000313" key="3">
    <source>
        <dbReference type="EMBL" id="VEU60540.1"/>
    </source>
</evidence>
<accession>A0A449A8M9</accession>
<dbReference type="InterPro" id="IPR001667">
    <property type="entry name" value="DDH_dom"/>
</dbReference>
<gene>
    <name evidence="3" type="primary">nrnA_1</name>
    <name evidence="3" type="ORF">NCTC10122_00134</name>
</gene>
<dbReference type="Gene3D" id="3.10.310.30">
    <property type="match status" value="1"/>
</dbReference>
<dbReference type="EC" id="3.1.-.-" evidence="3"/>
<evidence type="ECO:0000259" key="2">
    <source>
        <dbReference type="Pfam" id="PF02272"/>
    </source>
</evidence>
<evidence type="ECO:0000313" key="4">
    <source>
        <dbReference type="Proteomes" id="UP000290942"/>
    </source>
</evidence>
<dbReference type="Pfam" id="PF01368">
    <property type="entry name" value="DHH"/>
    <property type="match status" value="1"/>
</dbReference>
<dbReference type="GO" id="GO:0003676">
    <property type="term" value="F:nucleic acid binding"/>
    <property type="evidence" value="ECO:0007669"/>
    <property type="project" value="InterPro"/>
</dbReference>
<dbReference type="SUPFAM" id="SSF64182">
    <property type="entry name" value="DHH phosphoesterases"/>
    <property type="match status" value="1"/>
</dbReference>
<dbReference type="GO" id="GO:0016787">
    <property type="term" value="F:hydrolase activity"/>
    <property type="evidence" value="ECO:0007669"/>
    <property type="project" value="UniProtKB-KW"/>
</dbReference>
<dbReference type="EMBL" id="LR214970">
    <property type="protein sequence ID" value="VEU60540.1"/>
    <property type="molecule type" value="Genomic_DNA"/>
</dbReference>
<reference evidence="3 4" key="1">
    <citation type="submission" date="2019-01" db="EMBL/GenBank/DDBJ databases">
        <authorList>
            <consortium name="Pathogen Informatics"/>
        </authorList>
    </citation>
    <scope>NUCLEOTIDE SEQUENCE [LARGE SCALE GENOMIC DNA]</scope>
    <source>
        <strain evidence="3 4">NCTC10122</strain>
    </source>
</reference>
<organism evidence="3 4">
    <name type="scientific">Mycoplasmopsis bovigenitalium</name>
    <dbReference type="NCBI Taxonomy" id="2112"/>
    <lineage>
        <taxon>Bacteria</taxon>
        <taxon>Bacillati</taxon>
        <taxon>Mycoplasmatota</taxon>
        <taxon>Mycoplasmoidales</taxon>
        <taxon>Metamycoplasmataceae</taxon>
        <taxon>Mycoplasmopsis</taxon>
    </lineage>
</organism>
<keyword evidence="3" id="KW-0378">Hydrolase</keyword>
<dbReference type="AlphaFoldDB" id="A0A449A8M9"/>
<dbReference type="RefSeq" id="WP_129687485.1">
    <property type="nucleotide sequence ID" value="NZ_LR214970.1"/>
</dbReference>
<dbReference type="Proteomes" id="UP000290942">
    <property type="component" value="Chromosome"/>
</dbReference>
<evidence type="ECO:0000259" key="1">
    <source>
        <dbReference type="Pfam" id="PF01368"/>
    </source>
</evidence>
<protein>
    <submittedName>
        <fullName evidence="3">Bifunctional oligoribonuclease and PAP phosphatase nrnA</fullName>
        <ecNumber evidence="3">3.1.-.-</ecNumber>
    </submittedName>
</protein>